<evidence type="ECO:0000256" key="1">
    <source>
        <dbReference type="SAM" id="SignalP"/>
    </source>
</evidence>
<keyword evidence="1" id="KW-0732">Signal</keyword>
<organism evidence="2 3">
    <name type="scientific">Paractinoplanes hotanensis</name>
    <dbReference type="NCBI Taxonomy" id="2906497"/>
    <lineage>
        <taxon>Bacteria</taxon>
        <taxon>Bacillati</taxon>
        <taxon>Actinomycetota</taxon>
        <taxon>Actinomycetes</taxon>
        <taxon>Micromonosporales</taxon>
        <taxon>Micromonosporaceae</taxon>
        <taxon>Paractinoplanes</taxon>
    </lineage>
</organism>
<sequence>MRKITKRSAAVITAAVVAVGGGAAAWAAWSVSTTSSAVATTGSAAPVEVTASALSPALVPGNKASVQVTLRNPNNFLVKVKKVEITSITTTKTGCGNGNFAFTKPEITELTLSPVSVQGDTQNVTLTDAVSLKNDPNNACQEAEVTVNYKVDAESTEPATP</sequence>
<reference evidence="2 3" key="1">
    <citation type="submission" date="2022-06" db="EMBL/GenBank/DDBJ databases">
        <title>Actinoplanes abujensis sp. nov., isolated from Nigerian arid soil.</title>
        <authorList>
            <person name="Ding P."/>
        </authorList>
    </citation>
    <scope>NUCLEOTIDE SEQUENCE [LARGE SCALE GENOMIC DNA]</scope>
    <source>
        <strain evidence="3">TRM88002</strain>
    </source>
</reference>
<dbReference type="Proteomes" id="UP001523216">
    <property type="component" value="Unassembled WGS sequence"/>
</dbReference>
<feature type="chain" id="PRO_5045602222" evidence="1">
    <location>
        <begin position="28"/>
        <end position="161"/>
    </location>
</feature>
<comment type="caution">
    <text evidence="2">The sequence shown here is derived from an EMBL/GenBank/DDBJ whole genome shotgun (WGS) entry which is preliminary data.</text>
</comment>
<feature type="signal peptide" evidence="1">
    <location>
        <begin position="1"/>
        <end position="27"/>
    </location>
</feature>
<evidence type="ECO:0000313" key="3">
    <source>
        <dbReference type="Proteomes" id="UP001523216"/>
    </source>
</evidence>
<protein>
    <submittedName>
        <fullName evidence="2">Uncharacterized protein</fullName>
    </submittedName>
</protein>
<dbReference type="EMBL" id="JAMQOL010000006">
    <property type="protein sequence ID" value="MCM4077025.1"/>
    <property type="molecule type" value="Genomic_DNA"/>
</dbReference>
<dbReference type="RefSeq" id="WP_251796887.1">
    <property type="nucleotide sequence ID" value="NZ_JAMQOL010000006.1"/>
</dbReference>
<keyword evidence="3" id="KW-1185">Reference proteome</keyword>
<proteinExistence type="predicted"/>
<accession>A0ABT0XTP3</accession>
<name>A0ABT0XTP3_9ACTN</name>
<gene>
    <name evidence="2" type="ORF">LXN57_05530</name>
</gene>
<evidence type="ECO:0000313" key="2">
    <source>
        <dbReference type="EMBL" id="MCM4077025.1"/>
    </source>
</evidence>